<dbReference type="Proteomes" id="UP000789920">
    <property type="component" value="Unassembled WGS sequence"/>
</dbReference>
<gene>
    <name evidence="1" type="ORF">RPERSI_LOCUS26124</name>
</gene>
<evidence type="ECO:0000313" key="2">
    <source>
        <dbReference type="Proteomes" id="UP000789920"/>
    </source>
</evidence>
<dbReference type="EMBL" id="CAJVQC010088141">
    <property type="protein sequence ID" value="CAG8823882.1"/>
    <property type="molecule type" value="Genomic_DNA"/>
</dbReference>
<accession>A0ACA9S3Z9</accession>
<protein>
    <submittedName>
        <fullName evidence="1">25932_t:CDS:1</fullName>
    </submittedName>
</protein>
<sequence length="93" mass="11283">MQTYNPLLISDTIAKIISNLLLENLDNCIQINHTWYKEICHELYKRHKNFNTKYYDLLEKLDRCYRKSNINDNKIELIYNNVLTIFDELVKVE</sequence>
<proteinExistence type="predicted"/>
<keyword evidence="2" id="KW-1185">Reference proteome</keyword>
<evidence type="ECO:0000313" key="1">
    <source>
        <dbReference type="EMBL" id="CAG8823882.1"/>
    </source>
</evidence>
<reference evidence="1" key="1">
    <citation type="submission" date="2021-06" db="EMBL/GenBank/DDBJ databases">
        <authorList>
            <person name="Kallberg Y."/>
            <person name="Tangrot J."/>
            <person name="Rosling A."/>
        </authorList>
    </citation>
    <scope>NUCLEOTIDE SEQUENCE</scope>
    <source>
        <strain evidence="1">MA461A</strain>
    </source>
</reference>
<comment type="caution">
    <text evidence="1">The sequence shown here is derived from an EMBL/GenBank/DDBJ whole genome shotgun (WGS) entry which is preliminary data.</text>
</comment>
<name>A0ACA9S3Z9_9GLOM</name>
<organism evidence="1 2">
    <name type="scientific">Racocetra persica</name>
    <dbReference type="NCBI Taxonomy" id="160502"/>
    <lineage>
        <taxon>Eukaryota</taxon>
        <taxon>Fungi</taxon>
        <taxon>Fungi incertae sedis</taxon>
        <taxon>Mucoromycota</taxon>
        <taxon>Glomeromycotina</taxon>
        <taxon>Glomeromycetes</taxon>
        <taxon>Diversisporales</taxon>
        <taxon>Gigasporaceae</taxon>
        <taxon>Racocetra</taxon>
    </lineage>
</organism>
<feature type="non-terminal residue" evidence="1">
    <location>
        <position position="93"/>
    </location>
</feature>